<dbReference type="EMBL" id="AXUN02000188">
    <property type="protein sequence ID" value="ETA80153.1"/>
    <property type="molecule type" value="Genomic_DNA"/>
</dbReference>
<feature type="domain" description="YdhG-like" evidence="1">
    <location>
        <begin position="22"/>
        <end position="125"/>
    </location>
</feature>
<organism evidence="2 3">
    <name type="scientific">Youngiibacter fragilis 232.1</name>
    <dbReference type="NCBI Taxonomy" id="994573"/>
    <lineage>
        <taxon>Bacteria</taxon>
        <taxon>Bacillati</taxon>
        <taxon>Bacillota</taxon>
        <taxon>Clostridia</taxon>
        <taxon>Eubacteriales</taxon>
        <taxon>Clostridiaceae</taxon>
        <taxon>Youngiibacter</taxon>
    </lineage>
</organism>
<dbReference type="OrthoDB" id="9811812at2"/>
<evidence type="ECO:0000313" key="2">
    <source>
        <dbReference type="EMBL" id="ETA80153.1"/>
    </source>
</evidence>
<keyword evidence="3" id="KW-1185">Reference proteome</keyword>
<dbReference type="AlphaFoldDB" id="V7I2S0"/>
<dbReference type="Pfam" id="PF08818">
    <property type="entry name" value="DUF1801"/>
    <property type="match status" value="1"/>
</dbReference>
<evidence type="ECO:0000259" key="1">
    <source>
        <dbReference type="Pfam" id="PF08818"/>
    </source>
</evidence>
<reference evidence="2 3" key="1">
    <citation type="journal article" date="2014" name="Genome Announc.">
        <title>Genome Sequence of Youngiibacter fragilis, the Type Strain of the Genus Youngiibacter.</title>
        <authorList>
            <person name="Wawrik C.B."/>
            <person name="Callaghan A.V."/>
            <person name="Stamps B.W."/>
            <person name="Wawrik B."/>
        </authorList>
    </citation>
    <scope>NUCLEOTIDE SEQUENCE [LARGE SCALE GENOMIC DNA]</scope>
    <source>
        <strain evidence="2 3">232.1</strain>
    </source>
</reference>
<dbReference type="STRING" id="994573.T472_0213285"/>
<dbReference type="eggNOG" id="COG5646">
    <property type="taxonomic scope" value="Bacteria"/>
</dbReference>
<evidence type="ECO:0000313" key="3">
    <source>
        <dbReference type="Proteomes" id="UP000017747"/>
    </source>
</evidence>
<comment type="caution">
    <text evidence="2">The sequence shown here is derived from an EMBL/GenBank/DDBJ whole genome shotgun (WGS) entry which is preliminary data.</text>
</comment>
<protein>
    <recommendedName>
        <fullName evidence="1">YdhG-like domain-containing protein</fullName>
    </recommendedName>
</protein>
<dbReference type="RefSeq" id="WP_023388357.1">
    <property type="nucleotide sequence ID" value="NZ_AXUN02000188.1"/>
</dbReference>
<gene>
    <name evidence="2" type="ORF">T472_0213285</name>
</gene>
<accession>V7I2S0</accession>
<sequence>MNIISDEVTAFLDSLEHPLRVEIDYLRKLILSSEYELAEGIKWNGPNYSSNGEDRITMRLHPQRQVQIIFHRGAKKSVQPEDKLLKGEYDFLLWKENDRAIATFSRISDIEKNACKLREIVDRWIEVTAGC</sequence>
<name>V7I2S0_9CLOT</name>
<dbReference type="SUPFAM" id="SSF159888">
    <property type="entry name" value="YdhG-like"/>
    <property type="match status" value="1"/>
</dbReference>
<dbReference type="Proteomes" id="UP000017747">
    <property type="component" value="Unassembled WGS sequence"/>
</dbReference>
<dbReference type="InterPro" id="IPR014922">
    <property type="entry name" value="YdhG-like"/>
</dbReference>
<proteinExistence type="predicted"/>